<dbReference type="InterPro" id="IPR027417">
    <property type="entry name" value="P-loop_NTPase"/>
</dbReference>
<organism evidence="1 2">
    <name type="scientific">Rhodosorus marinus</name>
    <dbReference type="NCBI Taxonomy" id="101924"/>
    <lineage>
        <taxon>Eukaryota</taxon>
        <taxon>Rhodophyta</taxon>
        <taxon>Stylonematophyceae</taxon>
        <taxon>Stylonematales</taxon>
        <taxon>Stylonemataceae</taxon>
        <taxon>Rhodosorus</taxon>
    </lineage>
</organism>
<evidence type="ECO:0000313" key="1">
    <source>
        <dbReference type="EMBL" id="KAJ8907649.1"/>
    </source>
</evidence>
<dbReference type="SUPFAM" id="SSF52540">
    <property type="entry name" value="P-loop containing nucleoside triphosphate hydrolases"/>
    <property type="match status" value="1"/>
</dbReference>
<dbReference type="EMBL" id="JAMWBK010000002">
    <property type="protein sequence ID" value="KAJ8907649.1"/>
    <property type="molecule type" value="Genomic_DNA"/>
</dbReference>
<dbReference type="Proteomes" id="UP001157974">
    <property type="component" value="Unassembled WGS sequence"/>
</dbReference>
<proteinExistence type="predicted"/>
<dbReference type="Gene3D" id="3.40.50.300">
    <property type="entry name" value="P-loop containing nucleotide triphosphate hydrolases"/>
    <property type="match status" value="1"/>
</dbReference>
<accession>A0AAV8UYS6</accession>
<gene>
    <name evidence="1" type="ORF">NDN08_007758</name>
</gene>
<evidence type="ECO:0000313" key="2">
    <source>
        <dbReference type="Proteomes" id="UP001157974"/>
    </source>
</evidence>
<evidence type="ECO:0008006" key="3">
    <source>
        <dbReference type="Google" id="ProtNLM"/>
    </source>
</evidence>
<sequence>MTSFATPWRGDWARSRARGTHVRNRCVLSARLLDIGQAEAVNALESLLGSERGVPQRLLFIGPDGTGKKVVAKWLLTRMHDLGMLDMYRVFVEGDRERVVRNWLQNVGDRLPKTNLPSGFAMCDSLLEKSSIRNAVVSAADQGMMQIYFSETDKDLFRNGLRAYKVPFYPLETKHCATVLRTLGFQEEAENDVAIASSHGCYEEAVYTHEWMKQLDLPWEELRMIPPSGINVQRLRRAEQEEAESVSAAGNVPQNRTTAARMLAISKQICRNTHSMADHRRLLTFLDHLWANDMETCCILNSDPSSHELNVNHGVRAHMALLGGMDILEGCASPELVYNVMFLKASGLVPLSESTVQMPD</sequence>
<keyword evidence="2" id="KW-1185">Reference proteome</keyword>
<protein>
    <recommendedName>
        <fullName evidence="3">ATPase AAA-type core domain-containing protein</fullName>
    </recommendedName>
</protein>
<name>A0AAV8UYS6_9RHOD</name>
<comment type="caution">
    <text evidence="1">The sequence shown here is derived from an EMBL/GenBank/DDBJ whole genome shotgun (WGS) entry which is preliminary data.</text>
</comment>
<reference evidence="1 2" key="1">
    <citation type="journal article" date="2023" name="Nat. Commun.">
        <title>Origin of minicircular mitochondrial genomes in red algae.</title>
        <authorList>
            <person name="Lee Y."/>
            <person name="Cho C.H."/>
            <person name="Lee Y.M."/>
            <person name="Park S.I."/>
            <person name="Yang J.H."/>
            <person name="West J.A."/>
            <person name="Bhattacharya D."/>
            <person name="Yoon H.S."/>
        </authorList>
    </citation>
    <scope>NUCLEOTIDE SEQUENCE [LARGE SCALE GENOMIC DNA]</scope>
    <source>
        <strain evidence="1 2">CCMP1338</strain>
        <tissue evidence="1">Whole cell</tissue>
    </source>
</reference>
<dbReference type="AlphaFoldDB" id="A0AAV8UYS6"/>